<dbReference type="VEuPathDB" id="TriTrypDB:TvY486_0201670"/>
<keyword evidence="1" id="KW-0175">Coiled coil</keyword>
<dbReference type="AlphaFoldDB" id="G0TS30"/>
<accession>G0TS30</accession>
<evidence type="ECO:0000256" key="1">
    <source>
        <dbReference type="SAM" id="Coils"/>
    </source>
</evidence>
<dbReference type="EMBL" id="HE573018">
    <property type="protein sequence ID" value="CCC46754.1"/>
    <property type="molecule type" value="Genomic_DNA"/>
</dbReference>
<feature type="coiled-coil region" evidence="1">
    <location>
        <begin position="34"/>
        <end position="61"/>
    </location>
</feature>
<reference evidence="3" key="1">
    <citation type="journal article" date="2012" name="Proc. Natl. Acad. Sci. U.S.A.">
        <title>Antigenic diversity is generated by distinct evolutionary mechanisms in African trypanosome species.</title>
        <authorList>
            <person name="Jackson A.P."/>
            <person name="Berry A."/>
            <person name="Aslett M."/>
            <person name="Allison H.C."/>
            <person name="Burton P."/>
            <person name="Vavrova-Anderson J."/>
            <person name="Brown R."/>
            <person name="Browne H."/>
            <person name="Corton N."/>
            <person name="Hauser H."/>
            <person name="Gamble J."/>
            <person name="Gilderthorp R."/>
            <person name="Marcello L."/>
            <person name="McQuillan J."/>
            <person name="Otto T.D."/>
            <person name="Quail M.A."/>
            <person name="Sanders M.J."/>
            <person name="van Tonder A."/>
            <person name="Ginger M.L."/>
            <person name="Field M.C."/>
            <person name="Barry J.D."/>
            <person name="Hertz-Fowler C."/>
            <person name="Berriman M."/>
        </authorList>
    </citation>
    <scope>NUCLEOTIDE SEQUENCE</scope>
    <source>
        <strain evidence="3">Y486</strain>
    </source>
</reference>
<evidence type="ECO:0000313" key="3">
    <source>
        <dbReference type="EMBL" id="CCC46754.1"/>
    </source>
</evidence>
<evidence type="ECO:0000256" key="2">
    <source>
        <dbReference type="SAM" id="MobiDB-lite"/>
    </source>
</evidence>
<protein>
    <submittedName>
        <fullName evidence="3">Uncharacterized protein</fullName>
    </submittedName>
</protein>
<sequence length="170" mass="18923">MEMAQGVSSDWGEMVLPGVFMKKRVAPIAGKLINASLEDKVEFVLSRIEETEAHIKKLRESNAFIRDYISENRFVKNDDRCFDHDALVCSLGNDYNVLMEALAENEALISIKEKDVKDLKRLLQANHCSCANRLHNAPVPSGTVLGNAENNETSNEEEGAEEHSSGPFCL</sequence>
<feature type="region of interest" description="Disordered" evidence="2">
    <location>
        <begin position="141"/>
        <end position="170"/>
    </location>
</feature>
<gene>
    <name evidence="3" type="ORF">TVY486_0201670</name>
</gene>
<name>G0TS30_TRYVY</name>
<proteinExistence type="predicted"/>
<organism evidence="3">
    <name type="scientific">Trypanosoma vivax (strain Y486)</name>
    <dbReference type="NCBI Taxonomy" id="1055687"/>
    <lineage>
        <taxon>Eukaryota</taxon>
        <taxon>Discoba</taxon>
        <taxon>Euglenozoa</taxon>
        <taxon>Kinetoplastea</taxon>
        <taxon>Metakinetoplastina</taxon>
        <taxon>Trypanosomatida</taxon>
        <taxon>Trypanosomatidae</taxon>
        <taxon>Trypanosoma</taxon>
        <taxon>Duttonella</taxon>
    </lineage>
</organism>